<dbReference type="Proteomes" id="UP000257131">
    <property type="component" value="Unassembled WGS sequence"/>
</dbReference>
<keyword evidence="1" id="KW-0472">Membrane</keyword>
<keyword evidence="1" id="KW-0812">Transmembrane</keyword>
<organism evidence="2 3">
    <name type="scientific">Rhodosalinus sediminis</name>
    <dbReference type="NCBI Taxonomy" id="1940533"/>
    <lineage>
        <taxon>Bacteria</taxon>
        <taxon>Pseudomonadati</taxon>
        <taxon>Pseudomonadota</taxon>
        <taxon>Alphaproteobacteria</taxon>
        <taxon>Rhodobacterales</taxon>
        <taxon>Paracoccaceae</taxon>
        <taxon>Rhodosalinus</taxon>
    </lineage>
</organism>
<sequence>MTRNERRGAGRVISAVTFAGAGAVFGAAASGGAHGPAASVVLALSAAACFGAALGPAIARRTRARDDR</sequence>
<dbReference type="AlphaFoldDB" id="A0A3D9BY06"/>
<proteinExistence type="predicted"/>
<dbReference type="EMBL" id="QOHR01000002">
    <property type="protein sequence ID" value="REC58368.1"/>
    <property type="molecule type" value="Genomic_DNA"/>
</dbReference>
<keyword evidence="1" id="KW-1133">Transmembrane helix</keyword>
<feature type="transmembrane region" description="Helical" evidence="1">
    <location>
        <begin position="12"/>
        <end position="31"/>
    </location>
</feature>
<evidence type="ECO:0000313" key="3">
    <source>
        <dbReference type="Proteomes" id="UP000257131"/>
    </source>
</evidence>
<keyword evidence="3" id="KW-1185">Reference proteome</keyword>
<dbReference type="RefSeq" id="WP_115978114.1">
    <property type="nucleotide sequence ID" value="NZ_QOHR01000002.1"/>
</dbReference>
<protein>
    <submittedName>
        <fullName evidence="2">Uncharacterized protein</fullName>
    </submittedName>
</protein>
<comment type="caution">
    <text evidence="2">The sequence shown here is derived from an EMBL/GenBank/DDBJ whole genome shotgun (WGS) entry which is preliminary data.</text>
</comment>
<evidence type="ECO:0000313" key="2">
    <source>
        <dbReference type="EMBL" id="REC58368.1"/>
    </source>
</evidence>
<gene>
    <name evidence="2" type="ORF">DRV84_02030</name>
</gene>
<reference evidence="2 3" key="1">
    <citation type="journal article" date="2017" name="Int. J. Syst. Evol. Microbiol.">
        <title>Rhodosalinus sediminis gen. nov., sp. nov., isolated from marine saltern.</title>
        <authorList>
            <person name="Guo L.Y."/>
            <person name="Ling S.K."/>
            <person name="Li C.M."/>
            <person name="Chen G.J."/>
            <person name="Du Z.J."/>
        </authorList>
    </citation>
    <scope>NUCLEOTIDE SEQUENCE [LARGE SCALE GENOMIC DNA]</scope>
    <source>
        <strain evidence="2 3">WDN1C137</strain>
    </source>
</reference>
<accession>A0A3D9BY06</accession>
<evidence type="ECO:0000256" key="1">
    <source>
        <dbReference type="SAM" id="Phobius"/>
    </source>
</evidence>
<name>A0A3D9BY06_9RHOB</name>
<feature type="transmembrane region" description="Helical" evidence="1">
    <location>
        <begin position="37"/>
        <end position="59"/>
    </location>
</feature>